<evidence type="ECO:0000313" key="1">
    <source>
        <dbReference type="EMBL" id="MBM7572929.1"/>
    </source>
</evidence>
<evidence type="ECO:0000313" key="2">
    <source>
        <dbReference type="Proteomes" id="UP001296943"/>
    </source>
</evidence>
<reference evidence="1 2" key="1">
    <citation type="submission" date="2021-01" db="EMBL/GenBank/DDBJ databases">
        <title>Genomic Encyclopedia of Type Strains, Phase IV (KMG-IV): sequencing the most valuable type-strain genomes for metagenomic binning, comparative biology and taxonomic classification.</title>
        <authorList>
            <person name="Goeker M."/>
        </authorList>
    </citation>
    <scope>NUCLEOTIDE SEQUENCE [LARGE SCALE GENOMIC DNA]</scope>
    <source>
        <strain evidence="1 2">DSM 23711</strain>
    </source>
</reference>
<organism evidence="1 2">
    <name type="scientific">Aquibacillus albus</name>
    <dbReference type="NCBI Taxonomy" id="1168171"/>
    <lineage>
        <taxon>Bacteria</taxon>
        <taxon>Bacillati</taxon>
        <taxon>Bacillota</taxon>
        <taxon>Bacilli</taxon>
        <taxon>Bacillales</taxon>
        <taxon>Bacillaceae</taxon>
        <taxon>Aquibacillus</taxon>
    </lineage>
</organism>
<comment type="caution">
    <text evidence="1">The sequence shown here is derived from an EMBL/GenBank/DDBJ whole genome shotgun (WGS) entry which is preliminary data.</text>
</comment>
<dbReference type="EMBL" id="JAFBDR010000023">
    <property type="protein sequence ID" value="MBM7572929.1"/>
    <property type="molecule type" value="Genomic_DNA"/>
</dbReference>
<dbReference type="Proteomes" id="UP001296943">
    <property type="component" value="Unassembled WGS sequence"/>
</dbReference>
<sequence>MGRSGKVFIDANIINLAVVYKREDVLGWINNLYDKIYIHISVMNELITNKSYAEEQIENGNWILFDPDDENCLSNEQFTIYEHYIQNVRDGFRRLNEKKKKQGREIKNTSNIGEIDSLAAAILLSANIICSNDYEIREVIEDEEFSVAVSEEEVPELIVQDTIEDFCVFCVQYGIASKKEVRKFFKVVYTEDEDYKRQRKLNSLNNRLDTLN</sequence>
<evidence type="ECO:0008006" key="3">
    <source>
        <dbReference type="Google" id="ProtNLM"/>
    </source>
</evidence>
<gene>
    <name evidence="1" type="ORF">JOC48_003461</name>
</gene>
<dbReference type="RefSeq" id="WP_204501603.1">
    <property type="nucleotide sequence ID" value="NZ_JAFBDR010000023.1"/>
</dbReference>
<accession>A0ABS2N4A5</accession>
<proteinExistence type="predicted"/>
<name>A0ABS2N4A5_9BACI</name>
<keyword evidence="2" id="KW-1185">Reference proteome</keyword>
<protein>
    <recommendedName>
        <fullName evidence="3">PIN domain-containing protein</fullName>
    </recommendedName>
</protein>